<protein>
    <submittedName>
        <fullName evidence="2">Putative secreted protein</fullName>
    </submittedName>
</protein>
<sequence length="107" mass="11995">MMKENILPVAVLLLAFAYLIICSPTVSKREIDVASEDKNISKVEENEQSLGNETLPLTCELYLVENGSFILTNRTKEELTQEELQYHEECGVVDRMSINTLTSLVSG</sequence>
<evidence type="ECO:0000256" key="1">
    <source>
        <dbReference type="SAM" id="SignalP"/>
    </source>
</evidence>
<feature type="signal peptide" evidence="1">
    <location>
        <begin position="1"/>
        <end position="22"/>
    </location>
</feature>
<proteinExistence type="predicted"/>
<dbReference type="EMBL" id="GFTR01001724">
    <property type="protein sequence ID" value="JAW14702.1"/>
    <property type="molecule type" value="Transcribed_RNA"/>
</dbReference>
<reference evidence="2" key="1">
    <citation type="journal article" date="2018" name="PLoS Negl. Trop. Dis.">
        <title>An insight into the salivary gland and fat body transcriptome of Panstrongylus lignarius (Hemiptera: Heteroptera), the main vector of Chagas disease in Peru.</title>
        <authorList>
            <person name="Nevoa J.C."/>
            <person name="Mendes M.T."/>
            <person name="da Silva M.V."/>
            <person name="Soares S.C."/>
            <person name="Oliveira C.J.F."/>
            <person name="Ribeiro J.M.C."/>
        </authorList>
    </citation>
    <scope>NUCLEOTIDE SEQUENCE</scope>
</reference>
<name>A0A224Y148_9HEMI</name>
<organism evidence="2">
    <name type="scientific">Panstrongylus lignarius</name>
    <dbReference type="NCBI Taxonomy" id="156445"/>
    <lineage>
        <taxon>Eukaryota</taxon>
        <taxon>Metazoa</taxon>
        <taxon>Ecdysozoa</taxon>
        <taxon>Arthropoda</taxon>
        <taxon>Hexapoda</taxon>
        <taxon>Insecta</taxon>
        <taxon>Pterygota</taxon>
        <taxon>Neoptera</taxon>
        <taxon>Paraneoptera</taxon>
        <taxon>Hemiptera</taxon>
        <taxon>Heteroptera</taxon>
        <taxon>Panheteroptera</taxon>
        <taxon>Cimicomorpha</taxon>
        <taxon>Reduviidae</taxon>
        <taxon>Triatominae</taxon>
        <taxon>Panstrongylus</taxon>
    </lineage>
</organism>
<feature type="chain" id="PRO_5012601194" evidence="1">
    <location>
        <begin position="23"/>
        <end position="107"/>
    </location>
</feature>
<accession>A0A224Y148</accession>
<evidence type="ECO:0000313" key="2">
    <source>
        <dbReference type="EMBL" id="JAW14702.1"/>
    </source>
</evidence>
<dbReference type="AlphaFoldDB" id="A0A224Y148"/>
<keyword evidence="1" id="KW-0732">Signal</keyword>